<evidence type="ECO:0000313" key="9">
    <source>
        <dbReference type="EMBL" id="MBP2387321.1"/>
    </source>
</evidence>
<name>A0ABS4XFT1_9MICC</name>
<feature type="chain" id="PRO_5046346846" evidence="7">
    <location>
        <begin position="28"/>
        <end position="412"/>
    </location>
</feature>
<organism evidence="9 10">
    <name type="scientific">Paeniglutamicibacter kerguelensis</name>
    <dbReference type="NCBI Taxonomy" id="254788"/>
    <lineage>
        <taxon>Bacteria</taxon>
        <taxon>Bacillati</taxon>
        <taxon>Actinomycetota</taxon>
        <taxon>Actinomycetes</taxon>
        <taxon>Micrococcales</taxon>
        <taxon>Micrococcaceae</taxon>
        <taxon>Paeniglutamicibacter</taxon>
    </lineage>
</organism>
<keyword evidence="2" id="KW-0964">Secreted</keyword>
<proteinExistence type="predicted"/>
<keyword evidence="6" id="KW-0812">Transmembrane</keyword>
<evidence type="ECO:0000256" key="4">
    <source>
        <dbReference type="ARBA" id="ARBA00023088"/>
    </source>
</evidence>
<feature type="signal peptide" evidence="7">
    <location>
        <begin position="1"/>
        <end position="27"/>
    </location>
</feature>
<evidence type="ECO:0000256" key="7">
    <source>
        <dbReference type="SAM" id="SignalP"/>
    </source>
</evidence>
<accession>A0ABS4XFT1</accession>
<dbReference type="Proteomes" id="UP001296993">
    <property type="component" value="Unassembled WGS sequence"/>
</dbReference>
<dbReference type="PROSITE" id="PS50847">
    <property type="entry name" value="GRAM_POS_ANCHORING"/>
    <property type="match status" value="1"/>
</dbReference>
<evidence type="ECO:0000256" key="3">
    <source>
        <dbReference type="ARBA" id="ARBA00022729"/>
    </source>
</evidence>
<feature type="transmembrane region" description="Helical" evidence="6">
    <location>
        <begin position="386"/>
        <end position="406"/>
    </location>
</feature>
<dbReference type="RefSeq" id="WP_209999510.1">
    <property type="nucleotide sequence ID" value="NZ_BAAAJY010000009.1"/>
</dbReference>
<keyword evidence="3 7" id="KW-0732">Signal</keyword>
<feature type="compositionally biased region" description="Basic and acidic residues" evidence="5">
    <location>
        <begin position="326"/>
        <end position="345"/>
    </location>
</feature>
<keyword evidence="10" id="KW-1185">Reference proteome</keyword>
<dbReference type="NCBIfam" id="TIGR01167">
    <property type="entry name" value="LPXTG_anchor"/>
    <property type="match status" value="1"/>
</dbReference>
<keyword evidence="6" id="KW-0472">Membrane</keyword>
<feature type="domain" description="Gram-positive cocci surface proteins LPxTG" evidence="8">
    <location>
        <begin position="378"/>
        <end position="412"/>
    </location>
</feature>
<gene>
    <name evidence="9" type="ORF">JOF47_002832</name>
</gene>
<feature type="region of interest" description="Disordered" evidence="5">
    <location>
        <begin position="27"/>
        <end position="142"/>
    </location>
</feature>
<evidence type="ECO:0000256" key="1">
    <source>
        <dbReference type="ARBA" id="ARBA00022512"/>
    </source>
</evidence>
<feature type="compositionally biased region" description="Low complexity" evidence="5">
    <location>
        <begin position="94"/>
        <end position="105"/>
    </location>
</feature>
<keyword evidence="6" id="KW-1133">Transmembrane helix</keyword>
<evidence type="ECO:0000313" key="10">
    <source>
        <dbReference type="Proteomes" id="UP001296993"/>
    </source>
</evidence>
<evidence type="ECO:0000259" key="8">
    <source>
        <dbReference type="PROSITE" id="PS50847"/>
    </source>
</evidence>
<sequence>MPYPLRSTVGAAVLAGALVFSGAAANAQPLADDDSVVTAPFEQGTPDAGESAPVVEQGEAPLLPELPVEETARNGAAEEPTAGTPDADIDADADAPGGDATTGPADTEELPPAGAGEETDAPAIPETDGLPAGAEAPMENPAVAPADAPAETLVEKVLPLTEKTAPPTVAKAPAAPSATGVVSHPAATVVTAPDAGEEAETDAEPAASLPGSGLFKFPEGAADWTEGQWNEWMVSGESGQWLEDNAESFVQLVESEDYADFRDTIFPYFVEGTPEELFAYLEATYPDDLLMAQFMVGVVMGELIEEGVLDENGSFIGELFPETDEPTDKPAKEPTKESAGESAEKPVIEPAAIINKPKAPAKKPVEVFTPVRAPAPALAETGAEGVGLLAGAGGGLLVLGVGALVLRRRTKA</sequence>
<dbReference type="InterPro" id="IPR019931">
    <property type="entry name" value="LPXTG_anchor"/>
</dbReference>
<keyword evidence="4" id="KW-0572">Peptidoglycan-anchor</keyword>
<dbReference type="EMBL" id="JAGIOF010000001">
    <property type="protein sequence ID" value="MBP2387321.1"/>
    <property type="molecule type" value="Genomic_DNA"/>
</dbReference>
<keyword evidence="1" id="KW-0134">Cell wall</keyword>
<evidence type="ECO:0000256" key="6">
    <source>
        <dbReference type="SAM" id="Phobius"/>
    </source>
</evidence>
<evidence type="ECO:0000256" key="5">
    <source>
        <dbReference type="SAM" id="MobiDB-lite"/>
    </source>
</evidence>
<feature type="region of interest" description="Disordered" evidence="5">
    <location>
        <begin position="317"/>
        <end position="345"/>
    </location>
</feature>
<reference evidence="9 10" key="1">
    <citation type="submission" date="2021-03" db="EMBL/GenBank/DDBJ databases">
        <title>Sequencing the genomes of 1000 actinobacteria strains.</title>
        <authorList>
            <person name="Klenk H.-P."/>
        </authorList>
    </citation>
    <scope>NUCLEOTIDE SEQUENCE [LARGE SCALE GENOMIC DNA]</scope>
    <source>
        <strain evidence="9 10">DSM 15797</strain>
    </source>
</reference>
<evidence type="ECO:0000256" key="2">
    <source>
        <dbReference type="ARBA" id="ARBA00022525"/>
    </source>
</evidence>
<comment type="caution">
    <text evidence="9">The sequence shown here is derived from an EMBL/GenBank/DDBJ whole genome shotgun (WGS) entry which is preliminary data.</text>
</comment>
<protein>
    <submittedName>
        <fullName evidence="9">LPXTG-motif cell wall-anchored protein</fullName>
    </submittedName>
</protein>